<sequence>MHSLQGSFAWIKLPLPANNHPC</sequence>
<accession>A0ACC0EL78</accession>
<dbReference type="EMBL" id="CM045869">
    <property type="protein sequence ID" value="KAI7955351.1"/>
    <property type="molecule type" value="Genomic_DNA"/>
</dbReference>
<dbReference type="Proteomes" id="UP001060170">
    <property type="component" value="Chromosome 5"/>
</dbReference>
<reference evidence="2" key="1">
    <citation type="journal article" date="2018" name="BMC Genomics">
        <title>Genomic insights into host adaptation between the wheat stripe rust pathogen (Puccinia striiformis f. sp. tritici) and the barley stripe rust pathogen (Puccinia striiformis f. sp. hordei).</title>
        <authorList>
            <person name="Xia C."/>
            <person name="Wang M."/>
            <person name="Yin C."/>
            <person name="Cornejo O.E."/>
            <person name="Hulbert S.H."/>
            <person name="Chen X."/>
        </authorList>
    </citation>
    <scope>NUCLEOTIDE SEQUENCE [LARGE SCALE GENOMIC DNA]</scope>
    <source>
        <strain evidence="2">93-210</strain>
    </source>
</reference>
<gene>
    <name evidence="1" type="ORF">MJO28_005751</name>
</gene>
<evidence type="ECO:0000313" key="1">
    <source>
        <dbReference type="EMBL" id="KAI7955351.1"/>
    </source>
</evidence>
<organism evidence="1 2">
    <name type="scientific">Puccinia striiformis f. sp. tritici</name>
    <dbReference type="NCBI Taxonomy" id="168172"/>
    <lineage>
        <taxon>Eukaryota</taxon>
        <taxon>Fungi</taxon>
        <taxon>Dikarya</taxon>
        <taxon>Basidiomycota</taxon>
        <taxon>Pucciniomycotina</taxon>
        <taxon>Pucciniomycetes</taxon>
        <taxon>Pucciniales</taxon>
        <taxon>Pucciniaceae</taxon>
        <taxon>Puccinia</taxon>
    </lineage>
</organism>
<protein>
    <submittedName>
        <fullName evidence="1">Uncharacterized protein</fullName>
    </submittedName>
</protein>
<evidence type="ECO:0000313" key="2">
    <source>
        <dbReference type="Proteomes" id="UP001060170"/>
    </source>
</evidence>
<reference evidence="2" key="2">
    <citation type="journal article" date="2018" name="Mol. Plant Microbe Interact.">
        <title>Genome sequence resources for the wheat stripe rust pathogen (Puccinia striiformis f. sp. tritici) and the barley stripe rust pathogen (Puccinia striiformis f. sp. hordei).</title>
        <authorList>
            <person name="Xia C."/>
            <person name="Wang M."/>
            <person name="Yin C."/>
            <person name="Cornejo O.E."/>
            <person name="Hulbert S.H."/>
            <person name="Chen X."/>
        </authorList>
    </citation>
    <scope>NUCLEOTIDE SEQUENCE [LARGE SCALE GENOMIC DNA]</scope>
    <source>
        <strain evidence="2">93-210</strain>
    </source>
</reference>
<comment type="caution">
    <text evidence="1">The sequence shown here is derived from an EMBL/GenBank/DDBJ whole genome shotgun (WGS) entry which is preliminary data.</text>
</comment>
<proteinExistence type="predicted"/>
<name>A0ACC0EL78_9BASI</name>
<keyword evidence="2" id="KW-1185">Reference proteome</keyword>
<reference evidence="1 2" key="3">
    <citation type="journal article" date="2022" name="Microbiol. Spectr.">
        <title>Folding features and dynamics of 3D genome architecture in plant fungal pathogens.</title>
        <authorList>
            <person name="Xia C."/>
        </authorList>
    </citation>
    <scope>NUCLEOTIDE SEQUENCE [LARGE SCALE GENOMIC DNA]</scope>
    <source>
        <strain evidence="1 2">93-210</strain>
    </source>
</reference>